<comment type="function">
    <text evidence="9">Part of the Sec protein translocase complex. Interacts with the SecYEG preprotein conducting channel. SecDF uses the proton motive force (PMF) to complete protein translocation after the ATP-dependent function of SecA.</text>
</comment>
<feature type="transmembrane region" description="Helical" evidence="9">
    <location>
        <begin position="133"/>
        <end position="153"/>
    </location>
</feature>
<comment type="similarity">
    <text evidence="9">Belongs to the SecD/SecF family. SecF subfamily.</text>
</comment>
<evidence type="ECO:0000256" key="9">
    <source>
        <dbReference type="HAMAP-Rule" id="MF_01464"/>
    </source>
</evidence>
<keyword evidence="2 9" id="KW-0813">Transport</keyword>
<gene>
    <name evidence="11" type="primary">secF_1</name>
    <name evidence="9" type="synonym">secF</name>
    <name evidence="11" type="ORF">VST7929_00658</name>
</gene>
<reference evidence="11" key="1">
    <citation type="submission" date="2021-11" db="EMBL/GenBank/DDBJ databases">
        <authorList>
            <person name="Rodrigo-Torres L."/>
            <person name="Arahal R. D."/>
            <person name="Lucena T."/>
        </authorList>
    </citation>
    <scope>NUCLEOTIDE SEQUENCE</scope>
    <source>
        <strain evidence="11">CECT 7929</strain>
    </source>
</reference>
<keyword evidence="12" id="KW-1185">Reference proteome</keyword>
<accession>A0ABM8ZRE2</accession>
<dbReference type="InterPro" id="IPR022646">
    <property type="entry name" value="SecD/SecF_CS"/>
</dbReference>
<evidence type="ECO:0000256" key="6">
    <source>
        <dbReference type="ARBA" id="ARBA00022989"/>
    </source>
</evidence>
<feature type="transmembrane region" description="Helical" evidence="9">
    <location>
        <begin position="262"/>
        <end position="282"/>
    </location>
</feature>
<evidence type="ECO:0000256" key="8">
    <source>
        <dbReference type="ARBA" id="ARBA00023136"/>
    </source>
</evidence>
<organism evidence="11 12">
    <name type="scientific">Vibrio stylophorae</name>
    <dbReference type="NCBI Taxonomy" id="659351"/>
    <lineage>
        <taxon>Bacteria</taxon>
        <taxon>Pseudomonadati</taxon>
        <taxon>Pseudomonadota</taxon>
        <taxon>Gammaproteobacteria</taxon>
        <taxon>Vibrionales</taxon>
        <taxon>Vibrionaceae</taxon>
        <taxon>Vibrio</taxon>
    </lineage>
</organism>
<evidence type="ECO:0000256" key="3">
    <source>
        <dbReference type="ARBA" id="ARBA00022475"/>
    </source>
</evidence>
<evidence type="ECO:0000256" key="2">
    <source>
        <dbReference type="ARBA" id="ARBA00022448"/>
    </source>
</evidence>
<dbReference type="NCBIfam" id="TIGR00966">
    <property type="entry name" value="transloc_SecF"/>
    <property type="match status" value="1"/>
</dbReference>
<feature type="transmembrane region" description="Helical" evidence="9">
    <location>
        <begin position="160"/>
        <end position="184"/>
    </location>
</feature>
<feature type="transmembrane region" description="Helical" evidence="9">
    <location>
        <begin position="236"/>
        <end position="256"/>
    </location>
</feature>
<feature type="transmembrane region" description="Helical" evidence="9">
    <location>
        <begin position="190"/>
        <end position="209"/>
    </location>
</feature>
<dbReference type="PANTHER" id="PTHR30081">
    <property type="entry name" value="PROTEIN-EXPORT MEMBRANE PROTEIN SEC"/>
    <property type="match status" value="1"/>
</dbReference>
<keyword evidence="3 9" id="KW-1003">Cell membrane</keyword>
<dbReference type="InterPro" id="IPR022645">
    <property type="entry name" value="SecD/SecF_bac"/>
</dbReference>
<proteinExistence type="inferred from homology"/>
<evidence type="ECO:0000313" key="12">
    <source>
        <dbReference type="Proteomes" id="UP000838672"/>
    </source>
</evidence>
<dbReference type="InterPro" id="IPR055344">
    <property type="entry name" value="SecD_SecF_C_bact"/>
</dbReference>
<dbReference type="NCBIfam" id="TIGR00916">
    <property type="entry name" value="2A0604s01"/>
    <property type="match status" value="1"/>
</dbReference>
<keyword evidence="4 9" id="KW-0812">Transmembrane</keyword>
<dbReference type="InterPro" id="IPR022813">
    <property type="entry name" value="SecD/SecF_arch_bac"/>
</dbReference>
<keyword evidence="6 9" id="KW-1133">Transmembrane helix</keyword>
<dbReference type="SUPFAM" id="SSF82866">
    <property type="entry name" value="Multidrug efflux transporter AcrB transmembrane domain"/>
    <property type="match status" value="1"/>
</dbReference>
<sequence>MKKLAMQPTISRIPTLTKVRYGGLAASLCMIIFSLFAIWHYGLKPSIDFTGGTIIDFSMPTLKTAKELLAALPAQTREGLELIAQNDTWQLILPPQPTAVDPQQWLHTFSAISGQPATLVQATVVGPQVGEELFDQGALALLVASLSIMIYLAMRFEWRLALAAIASLIHDTILTLGVLAFLGVQMDLNVIAGMLAVIGYSLNDSIVIADRLRDILRARPRDHIYISSDRAVRETFSRTLITAGTTLFTIACLLLLGGEALYGFSVTLFFGVLTGTWSSVTIASTVQERLGLCAEHYQPKPELVDDLP</sequence>
<feature type="domain" description="Protein export membrane protein SecD/SecF C-terminal" evidence="10">
    <location>
        <begin position="117"/>
        <end position="287"/>
    </location>
</feature>
<evidence type="ECO:0000256" key="1">
    <source>
        <dbReference type="ARBA" id="ARBA00004651"/>
    </source>
</evidence>
<evidence type="ECO:0000256" key="4">
    <source>
        <dbReference type="ARBA" id="ARBA00022692"/>
    </source>
</evidence>
<dbReference type="EMBL" id="CAKLDI010000001">
    <property type="protein sequence ID" value="CAH0532811.1"/>
    <property type="molecule type" value="Genomic_DNA"/>
</dbReference>
<dbReference type="PRINTS" id="PR01755">
    <property type="entry name" value="SECFTRNLCASE"/>
</dbReference>
<dbReference type="PANTHER" id="PTHR30081:SF8">
    <property type="entry name" value="PROTEIN TRANSLOCASE SUBUNIT SECF"/>
    <property type="match status" value="1"/>
</dbReference>
<dbReference type="RefSeq" id="WP_237464859.1">
    <property type="nucleotide sequence ID" value="NZ_CAKLDI010000001.1"/>
</dbReference>
<evidence type="ECO:0000256" key="7">
    <source>
        <dbReference type="ARBA" id="ARBA00023010"/>
    </source>
</evidence>
<dbReference type="InterPro" id="IPR005665">
    <property type="entry name" value="SecF_bac"/>
</dbReference>
<keyword evidence="5 9" id="KW-0653">Protein transport</keyword>
<dbReference type="Proteomes" id="UP000838672">
    <property type="component" value="Unassembled WGS sequence"/>
</dbReference>
<evidence type="ECO:0000259" key="10">
    <source>
        <dbReference type="Pfam" id="PF02355"/>
    </source>
</evidence>
<feature type="transmembrane region" description="Helical" evidence="9">
    <location>
        <begin position="21"/>
        <end position="41"/>
    </location>
</feature>
<dbReference type="Pfam" id="PF07549">
    <property type="entry name" value="Sec_GG"/>
    <property type="match status" value="1"/>
</dbReference>
<protein>
    <recommendedName>
        <fullName evidence="9">Protein-export membrane protein SecF</fullName>
    </recommendedName>
</protein>
<comment type="subcellular location">
    <subcellularLocation>
        <location evidence="1 9">Cell membrane</location>
        <topology evidence="1 9">Multi-pass membrane protein</topology>
    </subcellularLocation>
</comment>
<dbReference type="InterPro" id="IPR048634">
    <property type="entry name" value="SecD_SecF_C"/>
</dbReference>
<evidence type="ECO:0000256" key="5">
    <source>
        <dbReference type="ARBA" id="ARBA00022927"/>
    </source>
</evidence>
<dbReference type="Gene3D" id="1.20.1640.10">
    <property type="entry name" value="Multidrug efflux transporter AcrB transmembrane domain"/>
    <property type="match status" value="1"/>
</dbReference>
<comment type="subunit">
    <text evidence="9">Forms a complex with SecD. Part of the essential Sec protein translocation apparatus which comprises SecA, SecYEG and auxiliary proteins SecDF-YajC and YidC.</text>
</comment>
<dbReference type="HAMAP" id="MF_01464_B">
    <property type="entry name" value="SecF_B"/>
    <property type="match status" value="1"/>
</dbReference>
<keyword evidence="8 9" id="KW-0472">Membrane</keyword>
<evidence type="ECO:0000313" key="11">
    <source>
        <dbReference type="EMBL" id="CAH0532811.1"/>
    </source>
</evidence>
<keyword evidence="7 9" id="KW-0811">Translocation</keyword>
<comment type="caution">
    <text evidence="11">The sequence shown here is derived from an EMBL/GenBank/DDBJ whole genome shotgun (WGS) entry which is preliminary data.</text>
</comment>
<name>A0ABM8ZRE2_9VIBR</name>
<dbReference type="Pfam" id="PF02355">
    <property type="entry name" value="SecD_SecF_C"/>
    <property type="match status" value="1"/>
</dbReference>